<accession>A0A183SVJ7</accession>
<comment type="subcellular location">
    <subcellularLocation>
        <location evidence="1">Cell projection</location>
        <location evidence="1">Cilium</location>
    </subcellularLocation>
</comment>
<dbReference type="Pfam" id="PF23387">
    <property type="entry name" value="TPR_IFT80_172"/>
    <property type="match status" value="1"/>
</dbReference>
<dbReference type="AlphaFoldDB" id="A0A183SVJ7"/>
<feature type="domain" description="IFT80 second beta-propeller" evidence="4">
    <location>
        <begin position="129"/>
        <end position="419"/>
    </location>
</feature>
<dbReference type="WBParaSite" id="SSLN_0000857201-mRNA-1">
    <property type="protein sequence ID" value="SSLN_0000857201-mRNA-1"/>
    <property type="gene ID" value="SSLN_0000857201"/>
</dbReference>
<evidence type="ECO:0000256" key="1">
    <source>
        <dbReference type="ARBA" id="ARBA00004138"/>
    </source>
</evidence>
<dbReference type="InterPro" id="IPR056157">
    <property type="entry name" value="TPR_IFT80_172_dom"/>
</dbReference>
<dbReference type="InterPro" id="IPR001680">
    <property type="entry name" value="WD40_rpt"/>
</dbReference>
<organism evidence="8">
    <name type="scientific">Schistocephalus solidus</name>
    <name type="common">Tapeworm</name>
    <dbReference type="NCBI Taxonomy" id="70667"/>
    <lineage>
        <taxon>Eukaryota</taxon>
        <taxon>Metazoa</taxon>
        <taxon>Spiralia</taxon>
        <taxon>Lophotrochozoa</taxon>
        <taxon>Platyhelminthes</taxon>
        <taxon>Cestoda</taxon>
        <taxon>Eucestoda</taxon>
        <taxon>Diphyllobothriidea</taxon>
        <taxon>Diphyllobothriidae</taxon>
        <taxon>Schistocephalus</taxon>
    </lineage>
</organism>
<protein>
    <submittedName>
        <fullName evidence="8">Intraflagellar transport protein 80 homolog</fullName>
    </submittedName>
</protein>
<evidence type="ECO:0000313" key="8">
    <source>
        <dbReference type="WBParaSite" id="SSLN_0000857201-mRNA-1"/>
    </source>
</evidence>
<dbReference type="InterPro" id="IPR056456">
    <property type="entry name" value="Beta-prop_IFT80_2nd"/>
</dbReference>
<dbReference type="InterPro" id="IPR015943">
    <property type="entry name" value="WD40/YVTN_repeat-like_dom_sf"/>
</dbReference>
<dbReference type="Pfam" id="PF00400">
    <property type="entry name" value="WD40"/>
    <property type="match status" value="2"/>
</dbReference>
<name>A0A183SVJ7_SCHSO</name>
<evidence type="ECO:0000256" key="3">
    <source>
        <dbReference type="ARBA" id="ARBA00023273"/>
    </source>
</evidence>
<evidence type="ECO:0000313" key="7">
    <source>
        <dbReference type="Proteomes" id="UP000275846"/>
    </source>
</evidence>
<keyword evidence="3" id="KW-0966">Cell projection</keyword>
<dbReference type="PANTHER" id="PTHR24098:SF0">
    <property type="entry name" value="OUTER SEGMENT 5"/>
    <property type="match status" value="1"/>
</dbReference>
<keyword evidence="2" id="KW-0969">Cilium</keyword>
<dbReference type="InterPro" id="IPR036322">
    <property type="entry name" value="WD40_repeat_dom_sf"/>
</dbReference>
<dbReference type="PANTHER" id="PTHR24098">
    <property type="entry name" value="OUTER SEGMENT 5"/>
    <property type="match status" value="1"/>
</dbReference>
<dbReference type="SUPFAM" id="SSF50978">
    <property type="entry name" value="WD40 repeat-like"/>
    <property type="match status" value="1"/>
</dbReference>
<dbReference type="Proteomes" id="UP000275846">
    <property type="component" value="Unassembled WGS sequence"/>
</dbReference>
<dbReference type="Gene3D" id="2.130.10.10">
    <property type="entry name" value="YVTN repeat-like/Quinoprotein amine dehydrogenase"/>
    <property type="match status" value="1"/>
</dbReference>
<keyword evidence="7" id="KW-1185">Reference proteome</keyword>
<dbReference type="Pfam" id="PF23335">
    <property type="entry name" value="Beta-prop_IFT80_2nd"/>
    <property type="match status" value="1"/>
</dbReference>
<dbReference type="GO" id="GO:0060271">
    <property type="term" value="P:cilium assembly"/>
    <property type="evidence" value="ECO:0007669"/>
    <property type="project" value="TreeGrafter"/>
</dbReference>
<evidence type="ECO:0000256" key="2">
    <source>
        <dbReference type="ARBA" id="ARBA00023069"/>
    </source>
</evidence>
<dbReference type="STRING" id="70667.A0A183SVJ7"/>
<reference evidence="8" key="1">
    <citation type="submission" date="2016-06" db="UniProtKB">
        <authorList>
            <consortium name="WormBaseParasite"/>
        </authorList>
    </citation>
    <scope>IDENTIFICATION</scope>
</reference>
<sequence length="502" mass="56073">MECSGRRLCKKVCYPFITLFPDTSVYSLAWGPKSANIVYTNGKNLVIQSIRANVLPISWNAHDGIILKVGWNPVNNLILSGGEDCKYKWFHTIEKPTTGSILSLAWSADGTQVAAAGANGQVIFAKIVDQSMEWEGLEATVRDERLITTFNVDDGAVEKLEFRDRIVKMSVGYGHLIVITTLQCYIYSVKNFNTPSITELKDNNVLLILQAQDLFLLVDSGGFFLYNYEGRFISSLKMPSLKAEAIYPGIVALSGETMAVRDVADEKGIVNLYEVAPAKPIGDGKPIVHSAEVLSLGLNQKGVAVDRRLVLLDKNKDLFLYQVRIYGRGRAVTKLCSMVSTFLWSETDNFLAAAQNDKLTVWYYPTLAFIDKELLPLTIQEIDILDECGKYACLHNFRGNHITLRRADGGLISFSISPYPACLNGYVSRNKWGDAVNLCRSAKVRMLFLTCQPRNAECVLLQSGLTFSAIMLNLTIYNWERYDFIAHCNPTLLLGDWVNPRL</sequence>
<reference evidence="6 7" key="2">
    <citation type="submission" date="2018-11" db="EMBL/GenBank/DDBJ databases">
        <authorList>
            <consortium name="Pathogen Informatics"/>
        </authorList>
    </citation>
    <scope>NUCLEOTIDE SEQUENCE [LARGE SCALE GENOMIC DNA]</scope>
    <source>
        <strain evidence="6 7">NST_G2</strain>
    </source>
</reference>
<dbReference type="SMART" id="SM00320">
    <property type="entry name" value="WD40"/>
    <property type="match status" value="2"/>
</dbReference>
<proteinExistence type="predicted"/>
<evidence type="ECO:0000259" key="4">
    <source>
        <dbReference type="Pfam" id="PF23335"/>
    </source>
</evidence>
<dbReference type="GO" id="GO:0030992">
    <property type="term" value="C:intraciliary transport particle B"/>
    <property type="evidence" value="ECO:0007669"/>
    <property type="project" value="TreeGrafter"/>
</dbReference>
<feature type="domain" description="IFT80/172/WDR35 TPR" evidence="5">
    <location>
        <begin position="443"/>
        <end position="481"/>
    </location>
</feature>
<evidence type="ECO:0000259" key="5">
    <source>
        <dbReference type="Pfam" id="PF23387"/>
    </source>
</evidence>
<evidence type="ECO:0000313" key="6">
    <source>
        <dbReference type="EMBL" id="VDL94630.1"/>
    </source>
</evidence>
<dbReference type="OrthoDB" id="408728at2759"/>
<dbReference type="EMBL" id="UYSU01034550">
    <property type="protein sequence ID" value="VDL94630.1"/>
    <property type="molecule type" value="Genomic_DNA"/>
</dbReference>
<dbReference type="GO" id="GO:0005929">
    <property type="term" value="C:cilium"/>
    <property type="evidence" value="ECO:0007669"/>
    <property type="project" value="UniProtKB-SubCell"/>
</dbReference>
<gene>
    <name evidence="6" type="ORF">SSLN_LOCUS8245</name>
</gene>